<evidence type="ECO:0000256" key="2">
    <source>
        <dbReference type="ARBA" id="ARBA00007613"/>
    </source>
</evidence>
<dbReference type="GO" id="GO:0015288">
    <property type="term" value="F:porin activity"/>
    <property type="evidence" value="ECO:0007669"/>
    <property type="project" value="TreeGrafter"/>
</dbReference>
<evidence type="ECO:0000313" key="10">
    <source>
        <dbReference type="Proteomes" id="UP000238882"/>
    </source>
</evidence>
<reference evidence="9 10" key="1">
    <citation type="submission" date="2016-12" db="EMBL/GenBank/DDBJ databases">
        <title>Trade-off between light-utilization and light-protection in marine flavobacteria.</title>
        <authorList>
            <person name="Kumagai Y."/>
            <person name="Yoshizawa S."/>
            <person name="Kogure K."/>
            <person name="Iwasaki W."/>
        </authorList>
    </citation>
    <scope>NUCLEOTIDE SEQUENCE [LARGE SCALE GENOMIC DNA]</scope>
    <source>
        <strain evidence="9 10">NBRC 108759</strain>
    </source>
</reference>
<comment type="similarity">
    <text evidence="2">Belongs to the outer membrane factor (OMF) (TC 1.B.17) family.</text>
</comment>
<dbReference type="EMBL" id="MSCN01000001">
    <property type="protein sequence ID" value="PQJ79283.1"/>
    <property type="molecule type" value="Genomic_DNA"/>
</dbReference>
<dbReference type="GO" id="GO:1990281">
    <property type="term" value="C:efflux pump complex"/>
    <property type="evidence" value="ECO:0007669"/>
    <property type="project" value="TreeGrafter"/>
</dbReference>
<evidence type="ECO:0000256" key="1">
    <source>
        <dbReference type="ARBA" id="ARBA00004442"/>
    </source>
</evidence>
<sequence length="474" mass="53750">MKINLSLVIVLLFYSSIFSQNQEKKKYSLEDCIQIAIENNLDLKSSKFNEKSAKINYKQAKTDLLPSLNGSYNLGVNNGRSVDPFTNDFIEQRLVFSSANLSLNATIFNGFRLLNTLKQNGLNAKASNLEVEQSKQDLILSVTLAYLQVLNATEVLALNIERLEVTKKQLKIQKDLYDQGRENPADYTDLLGQKASDETNILSSKITLNNAKLELSRLMNLENNTNLEAEKILLNVDGYKFTSDDIYNDALQNLATFKASELRIEAAQKGVSIAKSQYIPEISLFGQLNTNYSSVAEMFTETGSSIVNTGDFVTINNQNIPVQTNQKSFNAQQINYLDQFDNNLNSVVGVSVRIPFFNGFRAKNNVALEKVRVEESLVQLERTQLEIRNAIRQVHFDMEAAYARFQSLENQVKAFQKSFEVNEVRFNNGVSNFLAYITSKNNLENAQINLSIAKYDYFLRVKVLEYYRGNNFKS</sequence>
<gene>
    <name evidence="9" type="ORF">BTO18_08910</name>
</gene>
<evidence type="ECO:0000256" key="7">
    <source>
        <dbReference type="ARBA" id="ARBA00023237"/>
    </source>
</evidence>
<dbReference type="Proteomes" id="UP000238882">
    <property type="component" value="Unassembled WGS sequence"/>
</dbReference>
<dbReference type="SUPFAM" id="SSF56954">
    <property type="entry name" value="Outer membrane efflux proteins (OEP)"/>
    <property type="match status" value="1"/>
</dbReference>
<comment type="subcellular location">
    <subcellularLocation>
        <location evidence="1">Cell outer membrane</location>
    </subcellularLocation>
</comment>
<evidence type="ECO:0000313" key="9">
    <source>
        <dbReference type="EMBL" id="PQJ79283.1"/>
    </source>
</evidence>
<feature type="coiled-coil region" evidence="8">
    <location>
        <begin position="373"/>
        <end position="418"/>
    </location>
</feature>
<accession>A0A2S7WNW8</accession>
<comment type="caution">
    <text evidence="9">The sequence shown here is derived from an EMBL/GenBank/DDBJ whole genome shotgun (WGS) entry which is preliminary data.</text>
</comment>
<protein>
    <submittedName>
        <fullName evidence="9">Transporter</fullName>
    </submittedName>
</protein>
<evidence type="ECO:0000256" key="5">
    <source>
        <dbReference type="ARBA" id="ARBA00022692"/>
    </source>
</evidence>
<dbReference type="PANTHER" id="PTHR30026:SF20">
    <property type="entry name" value="OUTER MEMBRANE PROTEIN TOLC"/>
    <property type="match status" value="1"/>
</dbReference>
<evidence type="ECO:0000256" key="8">
    <source>
        <dbReference type="SAM" id="Coils"/>
    </source>
</evidence>
<keyword evidence="4" id="KW-1134">Transmembrane beta strand</keyword>
<dbReference type="InterPro" id="IPR003423">
    <property type="entry name" value="OMP_efflux"/>
</dbReference>
<keyword evidence="7" id="KW-0998">Cell outer membrane</keyword>
<dbReference type="Gene3D" id="1.20.1600.10">
    <property type="entry name" value="Outer membrane efflux proteins (OEP)"/>
    <property type="match status" value="1"/>
</dbReference>
<name>A0A2S7WNW8_9FLAO</name>
<keyword evidence="5" id="KW-0812">Transmembrane</keyword>
<keyword evidence="6" id="KW-0472">Membrane</keyword>
<dbReference type="InterPro" id="IPR051906">
    <property type="entry name" value="TolC-like"/>
</dbReference>
<dbReference type="OrthoDB" id="9811587at2"/>
<keyword evidence="3" id="KW-0813">Transport</keyword>
<proteinExistence type="inferred from homology"/>
<dbReference type="PANTHER" id="PTHR30026">
    <property type="entry name" value="OUTER MEMBRANE PROTEIN TOLC"/>
    <property type="match status" value="1"/>
</dbReference>
<organism evidence="9 10">
    <name type="scientific">Polaribacter porphyrae</name>
    <dbReference type="NCBI Taxonomy" id="1137780"/>
    <lineage>
        <taxon>Bacteria</taxon>
        <taxon>Pseudomonadati</taxon>
        <taxon>Bacteroidota</taxon>
        <taxon>Flavobacteriia</taxon>
        <taxon>Flavobacteriales</taxon>
        <taxon>Flavobacteriaceae</taxon>
    </lineage>
</organism>
<evidence type="ECO:0000256" key="3">
    <source>
        <dbReference type="ARBA" id="ARBA00022448"/>
    </source>
</evidence>
<dbReference type="Pfam" id="PF02321">
    <property type="entry name" value="OEP"/>
    <property type="match status" value="2"/>
</dbReference>
<dbReference type="AlphaFoldDB" id="A0A2S7WNW8"/>
<dbReference type="RefSeq" id="WP_105015882.1">
    <property type="nucleotide sequence ID" value="NZ_MSCN01000001.1"/>
</dbReference>
<dbReference type="GO" id="GO:0015562">
    <property type="term" value="F:efflux transmembrane transporter activity"/>
    <property type="evidence" value="ECO:0007669"/>
    <property type="project" value="InterPro"/>
</dbReference>
<keyword evidence="10" id="KW-1185">Reference proteome</keyword>
<keyword evidence="8" id="KW-0175">Coiled coil</keyword>
<dbReference type="GO" id="GO:0009279">
    <property type="term" value="C:cell outer membrane"/>
    <property type="evidence" value="ECO:0007669"/>
    <property type="project" value="UniProtKB-SubCell"/>
</dbReference>
<evidence type="ECO:0000256" key="6">
    <source>
        <dbReference type="ARBA" id="ARBA00023136"/>
    </source>
</evidence>
<evidence type="ECO:0000256" key="4">
    <source>
        <dbReference type="ARBA" id="ARBA00022452"/>
    </source>
</evidence>